<sequence length="851" mass="94693">MILAAPWPIGGNYLYVRTVVLLLAAVLGGMAALSCLVERKKFRTSMVWFVLPLAAGYAIYQSLSLSGPISVYPSASRAQLYVLGSAIGLFLSSIVLFRERSTVEPLLICAGVTGFAVAFVGIVQNLGWNGKILWVYELLYGGVPFGPFVNKNNGAGFLILVLAGPLYFLAKQFMANAKQNEFEYAAGDVSLSSSHRAREKFRPVLALSRFLANLEAKHLYCLTGLIAIVAGVFLSFSRGGSVSVVAGLSTGLLLLMLANRWAVVLAAIVIASCIGTAMWVEQADAVSQSLASIAEADEDSAPRLMHWKDATSYYKAHWLLGSGLGTYRYEYPVFQQQAFRGKFAHAENVYLETLAELGMPGMAALGLTLLTLLYSIWLLFRQPRSADRALAVAGAASIVGLMAASCLDFGIYQPANFVVAAILFGCIVGRASHPECRLDRAGNDGRKSLGNYYRFGVLLILILTSAYSAFPSAAIESVQYAKRQIGLHVKYKGDSAHRLDRAEKALLFSEKFLPEDWETQYLLGQCEVFRHRQKLTEEVVNEMDIAIRQQGAEAGMSEEEIEEQFPPRSDFWMTTSLINLHRVMRITEAQNPTEFRSMRGDPTVVTPELQKAWVHFNEALSRCDRSERIHFRLAQLTVLLGPEEGNREVESKHVRDALEMAKGYTGLSYDAGLLCMHSGNFEQAAELWAGCLSRSRQYEGRIVQFGVGLPAKLYFETVLPQNPQDLLRLSKQYFSAPEQKVPNQLLLVHTRRLIKSSNLDDVQKSVLNAQAWFLAKDFEKACKEFEVVLASNADRPEWRLDYAKSLAEIGRYDDSIKEMKICQLEQPEAAIKISRLVERLKRERLRRQNSE</sequence>
<feature type="transmembrane region" description="Helical" evidence="5">
    <location>
        <begin position="242"/>
        <end position="258"/>
    </location>
</feature>
<evidence type="ECO:0000256" key="5">
    <source>
        <dbReference type="SAM" id="Phobius"/>
    </source>
</evidence>
<evidence type="ECO:0000256" key="1">
    <source>
        <dbReference type="ARBA" id="ARBA00004141"/>
    </source>
</evidence>
<evidence type="ECO:0000256" key="2">
    <source>
        <dbReference type="ARBA" id="ARBA00022692"/>
    </source>
</evidence>
<feature type="transmembrane region" description="Helical" evidence="5">
    <location>
        <begin position="80"/>
        <end position="97"/>
    </location>
</feature>
<evidence type="ECO:0000256" key="4">
    <source>
        <dbReference type="ARBA" id="ARBA00023136"/>
    </source>
</evidence>
<keyword evidence="3 5" id="KW-1133">Transmembrane helix</keyword>
<feature type="transmembrane region" description="Helical" evidence="5">
    <location>
        <begin position="44"/>
        <end position="60"/>
    </location>
</feature>
<comment type="subcellular location">
    <subcellularLocation>
        <location evidence="1">Membrane</location>
        <topology evidence="1">Multi-pass membrane protein</topology>
    </subcellularLocation>
</comment>
<feature type="transmembrane region" description="Helical" evidence="5">
    <location>
        <begin position="14"/>
        <end position="37"/>
    </location>
</feature>
<dbReference type="InterPro" id="IPR011990">
    <property type="entry name" value="TPR-like_helical_dom_sf"/>
</dbReference>
<feature type="transmembrane region" description="Helical" evidence="5">
    <location>
        <begin position="411"/>
        <end position="431"/>
    </location>
</feature>
<dbReference type="PANTHER" id="PTHR37422:SF23">
    <property type="entry name" value="TEICHURONIC ACID BIOSYNTHESIS PROTEIN TUAE"/>
    <property type="match status" value="1"/>
</dbReference>
<dbReference type="SUPFAM" id="SSF48452">
    <property type="entry name" value="TPR-like"/>
    <property type="match status" value="1"/>
</dbReference>
<feature type="transmembrane region" description="Helical" evidence="5">
    <location>
        <begin position="357"/>
        <end position="380"/>
    </location>
</feature>
<evidence type="ECO:0000313" key="8">
    <source>
        <dbReference type="Proteomes" id="UP000322214"/>
    </source>
</evidence>
<protein>
    <submittedName>
        <fullName evidence="7">O-Antigen ligase</fullName>
    </submittedName>
</protein>
<keyword evidence="8" id="KW-1185">Reference proteome</keyword>
<feature type="transmembrane region" description="Helical" evidence="5">
    <location>
        <begin position="154"/>
        <end position="170"/>
    </location>
</feature>
<evidence type="ECO:0000313" key="7">
    <source>
        <dbReference type="EMBL" id="QEG22824.1"/>
    </source>
</evidence>
<feature type="transmembrane region" description="Helical" evidence="5">
    <location>
        <begin position="389"/>
        <end position="405"/>
    </location>
</feature>
<dbReference type="STRING" id="980251.GCA_001642875_01498"/>
<dbReference type="PANTHER" id="PTHR37422">
    <property type="entry name" value="TEICHURONIC ACID BIOSYNTHESIS PROTEIN TUAE"/>
    <property type="match status" value="1"/>
</dbReference>
<organism evidence="7 8">
    <name type="scientific">Mariniblastus fucicola</name>
    <dbReference type="NCBI Taxonomy" id="980251"/>
    <lineage>
        <taxon>Bacteria</taxon>
        <taxon>Pseudomonadati</taxon>
        <taxon>Planctomycetota</taxon>
        <taxon>Planctomycetia</taxon>
        <taxon>Pirellulales</taxon>
        <taxon>Pirellulaceae</taxon>
        <taxon>Mariniblastus</taxon>
    </lineage>
</organism>
<dbReference type="KEGG" id="mff:MFFC18_27090"/>
<dbReference type="Proteomes" id="UP000322214">
    <property type="component" value="Chromosome"/>
</dbReference>
<evidence type="ECO:0000256" key="3">
    <source>
        <dbReference type="ARBA" id="ARBA00022989"/>
    </source>
</evidence>
<proteinExistence type="predicted"/>
<dbReference type="InterPro" id="IPR007016">
    <property type="entry name" value="O-antigen_ligase-rel_domated"/>
</dbReference>
<dbReference type="Gene3D" id="1.25.40.10">
    <property type="entry name" value="Tetratricopeptide repeat domain"/>
    <property type="match status" value="1"/>
</dbReference>
<feature type="transmembrane region" description="Helical" evidence="5">
    <location>
        <begin position="452"/>
        <end position="470"/>
    </location>
</feature>
<gene>
    <name evidence="7" type="ORF">MFFC18_27090</name>
</gene>
<dbReference type="InterPro" id="IPR051533">
    <property type="entry name" value="WaaL-like"/>
</dbReference>
<reference evidence="7 8" key="1">
    <citation type="submission" date="2019-08" db="EMBL/GenBank/DDBJ databases">
        <title>Deep-cultivation of Planctomycetes and their phenomic and genomic characterization uncovers novel biology.</title>
        <authorList>
            <person name="Wiegand S."/>
            <person name="Jogler M."/>
            <person name="Boedeker C."/>
            <person name="Pinto D."/>
            <person name="Vollmers J."/>
            <person name="Rivas-Marin E."/>
            <person name="Kohn T."/>
            <person name="Peeters S.H."/>
            <person name="Heuer A."/>
            <person name="Rast P."/>
            <person name="Oberbeckmann S."/>
            <person name="Bunk B."/>
            <person name="Jeske O."/>
            <person name="Meyerdierks A."/>
            <person name="Storesund J.E."/>
            <person name="Kallscheuer N."/>
            <person name="Luecker S."/>
            <person name="Lage O.M."/>
            <person name="Pohl T."/>
            <person name="Merkel B.J."/>
            <person name="Hornburger P."/>
            <person name="Mueller R.-W."/>
            <person name="Bruemmer F."/>
            <person name="Labrenz M."/>
            <person name="Spormann A.M."/>
            <person name="Op den Camp H."/>
            <person name="Overmann J."/>
            <person name="Amann R."/>
            <person name="Jetten M.S.M."/>
            <person name="Mascher T."/>
            <person name="Medema M.H."/>
            <person name="Devos D.P."/>
            <person name="Kaster A.-K."/>
            <person name="Ovreas L."/>
            <person name="Rohde M."/>
            <person name="Galperin M.Y."/>
            <person name="Jogler C."/>
        </authorList>
    </citation>
    <scope>NUCLEOTIDE SEQUENCE [LARGE SCALE GENOMIC DNA]</scope>
    <source>
        <strain evidence="7 8">FC18</strain>
    </source>
</reference>
<dbReference type="GO" id="GO:0016874">
    <property type="term" value="F:ligase activity"/>
    <property type="evidence" value="ECO:0007669"/>
    <property type="project" value="UniProtKB-KW"/>
</dbReference>
<dbReference type="GO" id="GO:0016020">
    <property type="term" value="C:membrane"/>
    <property type="evidence" value="ECO:0007669"/>
    <property type="project" value="UniProtKB-SubCell"/>
</dbReference>
<accession>A0A5B9P8X9</accession>
<keyword evidence="2 5" id="KW-0812">Transmembrane</keyword>
<dbReference type="AlphaFoldDB" id="A0A5B9P8X9"/>
<feature type="transmembrane region" description="Helical" evidence="5">
    <location>
        <begin position="219"/>
        <end position="236"/>
    </location>
</feature>
<feature type="transmembrane region" description="Helical" evidence="5">
    <location>
        <begin position="263"/>
        <end position="280"/>
    </location>
</feature>
<dbReference type="Pfam" id="PF04932">
    <property type="entry name" value="Wzy_C"/>
    <property type="match status" value="1"/>
</dbReference>
<dbReference type="EMBL" id="CP042912">
    <property type="protein sequence ID" value="QEG22824.1"/>
    <property type="molecule type" value="Genomic_DNA"/>
</dbReference>
<keyword evidence="4 5" id="KW-0472">Membrane</keyword>
<name>A0A5B9P8X9_9BACT</name>
<keyword evidence="7" id="KW-0436">Ligase</keyword>
<feature type="domain" description="O-antigen ligase-related" evidence="6">
    <location>
        <begin position="225"/>
        <end position="365"/>
    </location>
</feature>
<feature type="transmembrane region" description="Helical" evidence="5">
    <location>
        <begin position="106"/>
        <end position="128"/>
    </location>
</feature>
<evidence type="ECO:0000259" key="6">
    <source>
        <dbReference type="Pfam" id="PF04932"/>
    </source>
</evidence>